<evidence type="ECO:0000313" key="1">
    <source>
        <dbReference type="EMBL" id="KAH3659006.1"/>
    </source>
</evidence>
<dbReference type="AlphaFoldDB" id="A0A9P8NTM7"/>
<reference evidence="1" key="2">
    <citation type="submission" date="2021-01" db="EMBL/GenBank/DDBJ databases">
        <authorList>
            <person name="Schikora-Tamarit M.A."/>
        </authorList>
    </citation>
    <scope>NUCLEOTIDE SEQUENCE</scope>
    <source>
        <strain evidence="1">NCAIM Y.01608</strain>
    </source>
</reference>
<dbReference type="EMBL" id="JAEUBD010001571">
    <property type="protein sequence ID" value="KAH3659006.1"/>
    <property type="molecule type" value="Genomic_DNA"/>
</dbReference>
<sequence>MACSSCTDGSDQLVRLHPCDLIHHLIPPFFQKVATSLYGSSCDPEKKETLFLQLVHPNLKQIRVCQAGVIKVHMDGPAWICNDKSKIIPQNAEVKFRDVAIDPLSGQFRPRGRRNGLAPGKV</sequence>
<keyword evidence="2" id="KW-1185">Reference proteome</keyword>
<reference evidence="1" key="1">
    <citation type="journal article" date="2021" name="Open Biol.">
        <title>Shared evolutionary footprints suggest mitochondrial oxidative damage underlies multiple complex I losses in fungi.</title>
        <authorList>
            <person name="Schikora-Tamarit M.A."/>
            <person name="Marcet-Houben M."/>
            <person name="Nosek J."/>
            <person name="Gabaldon T."/>
        </authorList>
    </citation>
    <scope>NUCLEOTIDE SEQUENCE</scope>
    <source>
        <strain evidence="1">NCAIM Y.01608</strain>
    </source>
</reference>
<proteinExistence type="predicted"/>
<evidence type="ECO:0000313" key="2">
    <source>
        <dbReference type="Proteomes" id="UP000788993"/>
    </source>
</evidence>
<organism evidence="1 2">
    <name type="scientific">Ogataea polymorpha</name>
    <dbReference type="NCBI Taxonomy" id="460523"/>
    <lineage>
        <taxon>Eukaryota</taxon>
        <taxon>Fungi</taxon>
        <taxon>Dikarya</taxon>
        <taxon>Ascomycota</taxon>
        <taxon>Saccharomycotina</taxon>
        <taxon>Pichiomycetes</taxon>
        <taxon>Pichiales</taxon>
        <taxon>Pichiaceae</taxon>
        <taxon>Ogataea</taxon>
    </lineage>
</organism>
<dbReference type="Proteomes" id="UP000788993">
    <property type="component" value="Unassembled WGS sequence"/>
</dbReference>
<name>A0A9P8NTM7_9ASCO</name>
<gene>
    <name evidence="1" type="ORF">OGATHE_006732</name>
</gene>
<comment type="caution">
    <text evidence="1">The sequence shown here is derived from an EMBL/GenBank/DDBJ whole genome shotgun (WGS) entry which is preliminary data.</text>
</comment>
<protein>
    <submittedName>
        <fullName evidence="1">Uncharacterized protein</fullName>
    </submittedName>
</protein>
<accession>A0A9P8NTM7</accession>